<dbReference type="PROSITE" id="PS51257">
    <property type="entry name" value="PROKAR_LIPOPROTEIN"/>
    <property type="match status" value="1"/>
</dbReference>
<evidence type="ECO:0000259" key="2">
    <source>
        <dbReference type="Pfam" id="PF02169"/>
    </source>
</evidence>
<reference evidence="4" key="1">
    <citation type="journal article" date="2018" name="Front. Microbiol.">
        <title>Genome-Based Analysis Reveals the Taxonomy and Diversity of the Family Idiomarinaceae.</title>
        <authorList>
            <person name="Liu Y."/>
            <person name="Lai Q."/>
            <person name="Shao Z."/>
        </authorList>
    </citation>
    <scope>NUCLEOTIDE SEQUENCE [LARGE SCALE GENOMIC DNA]</scope>
    <source>
        <strain evidence="4">R22</strain>
    </source>
</reference>
<name>A0A432YUY5_9GAMM</name>
<protein>
    <submittedName>
        <fullName evidence="3">Flagellar biosynthesis protein FlgP</fullName>
    </submittedName>
</protein>
<keyword evidence="1" id="KW-0732">Signal</keyword>
<accession>A0A432YUY5</accession>
<gene>
    <name evidence="3" type="ORF">CWI78_09835</name>
</gene>
<sequence length="159" mass="17934">MAKHLLSFALLASTLLLSGCSAYNNLAYDQKHVEWETQTPDEFPVLNAVGYAPIETQQGENSKLKDLNAMRASKLAAYRELAEQVYGQRIAGGSSVEDWALNQDSFQASVDGVIRGAEVVKTYTVGDYYATELRLDFEKVHRLYQSTNRQQKVKRVVYY</sequence>
<keyword evidence="3" id="KW-0966">Cell projection</keyword>
<dbReference type="InterPro" id="IPR024952">
    <property type="entry name" value="LPP20-like_dom"/>
</dbReference>
<dbReference type="RefSeq" id="WP_126782634.1">
    <property type="nucleotide sequence ID" value="NZ_PIQC01000007.1"/>
</dbReference>
<evidence type="ECO:0000313" key="4">
    <source>
        <dbReference type="Proteomes" id="UP000288058"/>
    </source>
</evidence>
<feature type="chain" id="PRO_5019209783" evidence="1">
    <location>
        <begin position="28"/>
        <end position="159"/>
    </location>
</feature>
<dbReference type="PIRSF" id="PIRSF028687">
    <property type="entry name" value="UCP028687"/>
    <property type="match status" value="1"/>
</dbReference>
<dbReference type="EMBL" id="PIQC01000007">
    <property type="protein sequence ID" value="RUO67144.1"/>
    <property type="molecule type" value="Genomic_DNA"/>
</dbReference>
<dbReference type="OrthoDB" id="7348506at2"/>
<dbReference type="InterPro" id="IPR007293">
    <property type="entry name" value="FlgP"/>
</dbReference>
<keyword evidence="4" id="KW-1185">Reference proteome</keyword>
<evidence type="ECO:0000313" key="3">
    <source>
        <dbReference type="EMBL" id="RUO67144.1"/>
    </source>
</evidence>
<comment type="caution">
    <text evidence="3">The sequence shown here is derived from an EMBL/GenBank/DDBJ whole genome shotgun (WGS) entry which is preliminary data.</text>
</comment>
<feature type="domain" description="Lipoprotein LPP20-like" evidence="2">
    <location>
        <begin position="35"/>
        <end position="129"/>
    </location>
</feature>
<keyword evidence="3" id="KW-0969">Cilium</keyword>
<proteinExistence type="predicted"/>
<feature type="signal peptide" evidence="1">
    <location>
        <begin position="1"/>
        <end position="27"/>
    </location>
</feature>
<organism evidence="3 4">
    <name type="scientific">Idiomarina ramblicola</name>
    <dbReference type="NCBI Taxonomy" id="263724"/>
    <lineage>
        <taxon>Bacteria</taxon>
        <taxon>Pseudomonadati</taxon>
        <taxon>Pseudomonadota</taxon>
        <taxon>Gammaproteobacteria</taxon>
        <taxon>Alteromonadales</taxon>
        <taxon>Idiomarinaceae</taxon>
        <taxon>Idiomarina</taxon>
    </lineage>
</organism>
<keyword evidence="3" id="KW-0282">Flagellum</keyword>
<evidence type="ECO:0000256" key="1">
    <source>
        <dbReference type="SAM" id="SignalP"/>
    </source>
</evidence>
<dbReference type="Proteomes" id="UP000288058">
    <property type="component" value="Unassembled WGS sequence"/>
</dbReference>
<dbReference type="AlphaFoldDB" id="A0A432YUY5"/>
<dbReference type="Pfam" id="PF02169">
    <property type="entry name" value="LPP20"/>
    <property type="match status" value="1"/>
</dbReference>